<dbReference type="PANTHER" id="PTHR12537:SF137">
    <property type="entry name" value="PUMILIO HOMOLOG 16-RELATED"/>
    <property type="match status" value="1"/>
</dbReference>
<dbReference type="GO" id="GO:0005737">
    <property type="term" value="C:cytoplasm"/>
    <property type="evidence" value="ECO:0007669"/>
    <property type="project" value="UniProtKB-SubCell"/>
</dbReference>
<keyword evidence="2" id="KW-0963">Cytoplasm</keyword>
<evidence type="ECO:0000313" key="9">
    <source>
        <dbReference type="EMBL" id="ESQ40893.1"/>
    </source>
</evidence>
<evidence type="ECO:0000256" key="3">
    <source>
        <dbReference type="ARBA" id="ARBA00022737"/>
    </source>
</evidence>
<evidence type="ECO:0000256" key="5">
    <source>
        <dbReference type="ARBA" id="ARBA00022884"/>
    </source>
</evidence>
<dbReference type="PROSITE" id="PS50303">
    <property type="entry name" value="PUM_HD"/>
    <property type="match status" value="1"/>
</dbReference>
<dbReference type="Pfam" id="PF00806">
    <property type="entry name" value="PUF"/>
    <property type="match status" value="3"/>
</dbReference>
<dbReference type="SMART" id="SM00025">
    <property type="entry name" value="Pumilio"/>
    <property type="match status" value="5"/>
</dbReference>
<dbReference type="OMA" id="LYANYNH"/>
<proteinExistence type="predicted"/>
<dbReference type="PANTHER" id="PTHR12537">
    <property type="entry name" value="RNA BINDING PROTEIN PUMILIO-RELATED"/>
    <property type="match status" value="1"/>
</dbReference>
<dbReference type="eggNOG" id="KOG2049">
    <property type="taxonomic scope" value="Eukaryota"/>
</dbReference>
<dbReference type="AlphaFoldDB" id="V4LM28"/>
<dbReference type="InterPro" id="IPR033133">
    <property type="entry name" value="PUM-HD"/>
</dbReference>
<gene>
    <name evidence="9" type="ORF">EUTSA_v10015818mg</name>
</gene>
<keyword evidence="10" id="KW-1185">Reference proteome</keyword>
<comment type="subcellular location">
    <subcellularLocation>
        <location evidence="1">Cytoplasm</location>
    </subcellularLocation>
</comment>
<evidence type="ECO:0000313" key="10">
    <source>
        <dbReference type="Proteomes" id="UP000030689"/>
    </source>
</evidence>
<reference evidence="9 10" key="1">
    <citation type="journal article" date="2013" name="Front. Plant Sci.">
        <title>The Reference Genome of the Halophytic Plant Eutrema salsugineum.</title>
        <authorList>
            <person name="Yang R."/>
            <person name="Jarvis D.E."/>
            <person name="Chen H."/>
            <person name="Beilstein M.A."/>
            <person name="Grimwood J."/>
            <person name="Jenkins J."/>
            <person name="Shu S."/>
            <person name="Prochnik S."/>
            <person name="Xin M."/>
            <person name="Ma C."/>
            <person name="Schmutz J."/>
            <person name="Wing R.A."/>
            <person name="Mitchell-Olds T."/>
            <person name="Schumaker K.S."/>
            <person name="Wang X."/>
        </authorList>
    </citation>
    <scope>NUCLEOTIDE SEQUENCE [LARGE SCALE GENOMIC DNA]</scope>
</reference>
<evidence type="ECO:0000259" key="8">
    <source>
        <dbReference type="PROSITE" id="PS50303"/>
    </source>
</evidence>
<dbReference type="Proteomes" id="UP000030689">
    <property type="component" value="Unassembled WGS sequence"/>
</dbReference>
<protein>
    <recommendedName>
        <fullName evidence="8">PUM-HD domain-containing protein</fullName>
    </recommendedName>
</protein>
<evidence type="ECO:0000256" key="1">
    <source>
        <dbReference type="ARBA" id="ARBA00004496"/>
    </source>
</evidence>
<evidence type="ECO:0000256" key="4">
    <source>
        <dbReference type="ARBA" id="ARBA00022845"/>
    </source>
</evidence>
<evidence type="ECO:0000256" key="6">
    <source>
        <dbReference type="PROSITE-ProRule" id="PRU00317"/>
    </source>
</evidence>
<organism evidence="9 10">
    <name type="scientific">Eutrema salsugineum</name>
    <name type="common">Saltwater cress</name>
    <name type="synonym">Sisymbrium salsugineum</name>
    <dbReference type="NCBI Taxonomy" id="72664"/>
    <lineage>
        <taxon>Eukaryota</taxon>
        <taxon>Viridiplantae</taxon>
        <taxon>Streptophyta</taxon>
        <taxon>Embryophyta</taxon>
        <taxon>Tracheophyta</taxon>
        <taxon>Spermatophyta</taxon>
        <taxon>Magnoliopsida</taxon>
        <taxon>eudicotyledons</taxon>
        <taxon>Gunneridae</taxon>
        <taxon>Pentapetalae</taxon>
        <taxon>rosids</taxon>
        <taxon>malvids</taxon>
        <taxon>Brassicales</taxon>
        <taxon>Brassicaceae</taxon>
        <taxon>Eutremeae</taxon>
        <taxon>Eutrema</taxon>
    </lineage>
</organism>
<dbReference type="InterPro" id="IPR001313">
    <property type="entry name" value="Pumilio_RNA-bd_rpt"/>
</dbReference>
<dbReference type="OrthoDB" id="668540at2759"/>
<dbReference type="InterPro" id="IPR011989">
    <property type="entry name" value="ARM-like"/>
</dbReference>
<dbReference type="InterPro" id="IPR016024">
    <property type="entry name" value="ARM-type_fold"/>
</dbReference>
<accession>V4LM28</accession>
<keyword evidence="5" id="KW-0694">RNA-binding</keyword>
<keyword evidence="4" id="KW-0810">Translation regulation</keyword>
<dbReference type="SUPFAM" id="SSF48371">
    <property type="entry name" value="ARM repeat"/>
    <property type="match status" value="1"/>
</dbReference>
<dbReference type="GO" id="GO:0006417">
    <property type="term" value="P:regulation of translation"/>
    <property type="evidence" value="ECO:0007669"/>
    <property type="project" value="UniProtKB-KW"/>
</dbReference>
<feature type="region of interest" description="Disordered" evidence="7">
    <location>
        <begin position="1"/>
        <end position="23"/>
    </location>
</feature>
<evidence type="ECO:0000256" key="7">
    <source>
        <dbReference type="SAM" id="MobiDB-lite"/>
    </source>
</evidence>
<evidence type="ECO:0000256" key="2">
    <source>
        <dbReference type="ARBA" id="ARBA00022490"/>
    </source>
</evidence>
<name>V4LM28_EUTSA</name>
<dbReference type="GO" id="GO:0003729">
    <property type="term" value="F:mRNA binding"/>
    <property type="evidence" value="ECO:0007669"/>
    <property type="project" value="TreeGrafter"/>
</dbReference>
<dbReference type="PROSITE" id="PS50302">
    <property type="entry name" value="PUM"/>
    <property type="match status" value="2"/>
</dbReference>
<keyword evidence="3" id="KW-0677">Repeat</keyword>
<dbReference type="KEGG" id="eus:EUTSA_v10015818mg"/>
<feature type="repeat" description="Pumilio" evidence="6">
    <location>
        <begin position="289"/>
        <end position="324"/>
    </location>
</feature>
<dbReference type="Gramene" id="ESQ40893">
    <property type="protein sequence ID" value="ESQ40893"/>
    <property type="gene ID" value="EUTSA_v10015818mg"/>
</dbReference>
<feature type="domain" description="PUM-HD" evidence="8">
    <location>
        <begin position="81"/>
        <end position="426"/>
    </location>
</feature>
<dbReference type="EMBL" id="KI517464">
    <property type="protein sequence ID" value="ESQ40893.1"/>
    <property type="molecule type" value="Genomic_DNA"/>
</dbReference>
<sequence length="442" mass="51181">MSNGKGPMSDDDDDGEYPIPNDTSSMFSAFQKLFLQSNNNNNELEESSHMINKPRESNYMINRNKNHNLNIQYNLDQVSLGASRRLPQAAGFRAPPPPPPLSWITQPHASSSTYSGQRHSAYPQSCLRSEILRDQEMLYLLLNMMTCPTRDSKFPRYLETIDTYQTVKRERCLLHIGSMITTTNSIFFDLARNQNGSHALRALLRRSSRLDAIIFEAVCENFMWLMNDKFGRYLIVPTIRAVDEPRKEMLYKLTFQNTLSLAVEETGCVALNAVFQEIKGRFRDLIFNKIARLADCLALHPYGTYVVQEFLTLQNPRATQAIAETLYGNFFKLAKEKEGSYVVEKCLKSEFGREKVLEEFRKNDKEWVRMAKDKFGNYVAQCALRVMKQRGKKAMLREFVEKLRPHFAEMKFGYGRNTLRVIEEEIEAFIPKFPDDLLDLLY</sequence>
<dbReference type="Gene3D" id="1.25.10.10">
    <property type="entry name" value="Leucine-rich Repeat Variant"/>
    <property type="match status" value="1"/>
</dbReference>
<feature type="repeat" description="Pumilio" evidence="6">
    <location>
        <begin position="325"/>
        <end position="362"/>
    </location>
</feature>